<proteinExistence type="predicted"/>
<gene>
    <name evidence="1" type="ORF">OCBIM_22036254mg</name>
</gene>
<sequence>NFWEEWKTELRRDVMQRSNIKDLTSRIGNEIVNRLQERMQRDELELVRDFQLPQPEYNETSQLLPKIIAEKCNYDTECLRIMFTDVYNTLNTDQKHNFDTVVKYVLQ</sequence>
<reference evidence="1" key="1">
    <citation type="submission" date="2015-07" db="EMBL/GenBank/DDBJ databases">
        <title>MeaNS - Measles Nucleotide Surveillance Program.</title>
        <authorList>
            <person name="Tran T."/>
            <person name="Druce J."/>
        </authorList>
    </citation>
    <scope>NUCLEOTIDE SEQUENCE</scope>
    <source>
        <strain evidence="1">UCB-OBI-ISO-001</strain>
        <tissue evidence="1">Gonad</tissue>
    </source>
</reference>
<protein>
    <submittedName>
        <fullName evidence="1">Uncharacterized protein</fullName>
    </submittedName>
</protein>
<organism evidence="1">
    <name type="scientific">Octopus bimaculoides</name>
    <name type="common">California two-spotted octopus</name>
    <dbReference type="NCBI Taxonomy" id="37653"/>
    <lineage>
        <taxon>Eukaryota</taxon>
        <taxon>Metazoa</taxon>
        <taxon>Spiralia</taxon>
        <taxon>Lophotrochozoa</taxon>
        <taxon>Mollusca</taxon>
        <taxon>Cephalopoda</taxon>
        <taxon>Coleoidea</taxon>
        <taxon>Octopodiformes</taxon>
        <taxon>Octopoda</taxon>
        <taxon>Incirrata</taxon>
        <taxon>Octopodidae</taxon>
        <taxon>Octopus</taxon>
    </lineage>
</organism>
<name>A0A0L8GBJ9_OCTBM</name>
<accession>A0A0L8GBJ9</accession>
<feature type="non-terminal residue" evidence="1">
    <location>
        <position position="1"/>
    </location>
</feature>
<evidence type="ECO:0000313" key="1">
    <source>
        <dbReference type="EMBL" id="KOF74417.1"/>
    </source>
</evidence>
<dbReference type="AlphaFoldDB" id="A0A0L8GBJ9"/>
<dbReference type="EMBL" id="KQ422691">
    <property type="protein sequence ID" value="KOF74417.1"/>
    <property type="molecule type" value="Genomic_DNA"/>
</dbReference>